<sequence>MDYMGHRNPDGKVNNKAAKDTQEIFLSWGGFVRQLKSNFGDVDARRNAVRALEALKQKGSAVS</sequence>
<protein>
    <submittedName>
        <fullName evidence="1">Uncharacterized protein</fullName>
    </submittedName>
</protein>
<feature type="non-terminal residue" evidence="1">
    <location>
        <position position="63"/>
    </location>
</feature>
<organism evidence="1 2">
    <name type="scientific">Pseudogymnoascus destructans (strain ATCC MYA-4855 / 20631-21)</name>
    <name type="common">Bat white-nose syndrome fungus</name>
    <name type="synonym">Geomyces destructans</name>
    <dbReference type="NCBI Taxonomy" id="658429"/>
    <lineage>
        <taxon>Eukaryota</taxon>
        <taxon>Fungi</taxon>
        <taxon>Dikarya</taxon>
        <taxon>Ascomycota</taxon>
        <taxon>Pezizomycotina</taxon>
        <taxon>Leotiomycetes</taxon>
        <taxon>Thelebolales</taxon>
        <taxon>Thelebolaceae</taxon>
        <taxon>Pseudogymnoascus</taxon>
    </lineage>
</organism>
<dbReference type="HOGENOM" id="CLU_2910456_0_0_1"/>
<evidence type="ECO:0000313" key="1">
    <source>
        <dbReference type="EMBL" id="ELR03655.1"/>
    </source>
</evidence>
<accession>L8FRQ4</accession>
<reference evidence="2" key="1">
    <citation type="submission" date="2010-09" db="EMBL/GenBank/DDBJ databases">
        <title>The genome sequence of Geomyces destructans 20631-21.</title>
        <authorList>
            <consortium name="The Broad Institute Genome Sequencing Platform"/>
            <person name="Cuomo C.A."/>
            <person name="Blehert D.S."/>
            <person name="Lorch J.M."/>
            <person name="Young S.K."/>
            <person name="Zeng Q."/>
            <person name="Gargeya S."/>
            <person name="Fitzgerald M."/>
            <person name="Haas B."/>
            <person name="Abouelleil A."/>
            <person name="Alvarado L."/>
            <person name="Arachchi H.M."/>
            <person name="Berlin A."/>
            <person name="Brown A."/>
            <person name="Chapman S.B."/>
            <person name="Chen Z."/>
            <person name="Dunbar C."/>
            <person name="Freedman E."/>
            <person name="Gearin G."/>
            <person name="Gellesch M."/>
            <person name="Goldberg J."/>
            <person name="Griggs A."/>
            <person name="Gujja S."/>
            <person name="Heiman D."/>
            <person name="Howarth C."/>
            <person name="Larson L."/>
            <person name="Lui A."/>
            <person name="MacDonald P.J.P."/>
            <person name="Montmayeur A."/>
            <person name="Murphy C."/>
            <person name="Neiman D."/>
            <person name="Pearson M."/>
            <person name="Priest M."/>
            <person name="Roberts A."/>
            <person name="Saif S."/>
            <person name="Shea T."/>
            <person name="Shenoy N."/>
            <person name="Sisk P."/>
            <person name="Stolte C."/>
            <person name="Sykes S."/>
            <person name="Wortman J."/>
            <person name="Nusbaum C."/>
            <person name="Birren B."/>
        </authorList>
    </citation>
    <scope>NUCLEOTIDE SEQUENCE [LARGE SCALE GENOMIC DNA]</scope>
    <source>
        <strain evidence="2">ATCC MYA-4855 / 20631-21</strain>
    </source>
</reference>
<keyword evidence="2" id="KW-1185">Reference proteome</keyword>
<evidence type="ECO:0000313" key="2">
    <source>
        <dbReference type="Proteomes" id="UP000011064"/>
    </source>
</evidence>
<dbReference type="AlphaFoldDB" id="L8FRQ4"/>
<name>L8FRQ4_PSED2</name>
<proteinExistence type="predicted"/>
<dbReference type="VEuPathDB" id="FungiDB:GMDG_08925"/>
<gene>
    <name evidence="1" type="ORF">GMDG_08925</name>
</gene>
<dbReference type="Proteomes" id="UP000011064">
    <property type="component" value="Unassembled WGS sequence"/>
</dbReference>
<dbReference type="EMBL" id="GL574701">
    <property type="protein sequence ID" value="ELR03655.1"/>
    <property type="molecule type" value="Genomic_DNA"/>
</dbReference>
<dbReference type="InParanoid" id="L8FRQ4"/>